<accession>A0A7J5BPT5</accession>
<evidence type="ECO:0000313" key="3">
    <source>
        <dbReference type="Proteomes" id="UP000467240"/>
    </source>
</evidence>
<reference evidence="2 3" key="1">
    <citation type="submission" date="2019-09" db="EMBL/GenBank/DDBJ databases">
        <title>Phylogeny of genus Pseudoclavibacter and closely related genus.</title>
        <authorList>
            <person name="Li Y."/>
        </authorList>
    </citation>
    <scope>NUCLEOTIDE SEQUENCE [LARGE SCALE GENOMIC DNA]</scope>
    <source>
        <strain evidence="2 3">DSM 23821</strain>
    </source>
</reference>
<feature type="compositionally biased region" description="Low complexity" evidence="1">
    <location>
        <begin position="15"/>
        <end position="38"/>
    </location>
</feature>
<dbReference type="AlphaFoldDB" id="A0A7J5BPT5"/>
<keyword evidence="3" id="KW-1185">Reference proteome</keyword>
<dbReference type="Proteomes" id="UP000467240">
    <property type="component" value="Unassembled WGS sequence"/>
</dbReference>
<dbReference type="EMBL" id="WBJZ01000015">
    <property type="protein sequence ID" value="KAB1655368.1"/>
    <property type="molecule type" value="Genomic_DNA"/>
</dbReference>
<protein>
    <submittedName>
        <fullName evidence="2">Uncharacterized protein</fullName>
    </submittedName>
</protein>
<gene>
    <name evidence="2" type="ORF">F8O01_12140</name>
</gene>
<evidence type="ECO:0000256" key="1">
    <source>
        <dbReference type="SAM" id="MobiDB-lite"/>
    </source>
</evidence>
<evidence type="ECO:0000313" key="2">
    <source>
        <dbReference type="EMBL" id="KAB1655368.1"/>
    </source>
</evidence>
<organism evidence="2 3">
    <name type="scientific">Pseudoclavibacter chungangensis</name>
    <dbReference type="NCBI Taxonomy" id="587635"/>
    <lineage>
        <taxon>Bacteria</taxon>
        <taxon>Bacillati</taxon>
        <taxon>Actinomycetota</taxon>
        <taxon>Actinomycetes</taxon>
        <taxon>Micrococcales</taxon>
        <taxon>Microbacteriaceae</taxon>
        <taxon>Pseudoclavibacter</taxon>
    </lineage>
</organism>
<sequence length="75" mass="7259">MNGAAVLPGTASPDSVRSARAGAKGSSSSASVRSGGSRWNVRAQGTGDEIVRLLDAAHALAEAGALRAPADGAGD</sequence>
<feature type="region of interest" description="Disordered" evidence="1">
    <location>
        <begin position="1"/>
        <end position="41"/>
    </location>
</feature>
<comment type="caution">
    <text evidence="2">The sequence shown here is derived from an EMBL/GenBank/DDBJ whole genome shotgun (WGS) entry which is preliminary data.</text>
</comment>
<dbReference type="RefSeq" id="WP_158041145.1">
    <property type="nucleotide sequence ID" value="NZ_JACCFV010000001.1"/>
</dbReference>
<name>A0A7J5BPT5_9MICO</name>
<proteinExistence type="predicted"/>